<organism evidence="10 11">
    <name type="scientific">Acanthamoeba castellanii (strain ATCC 30010 / Neff)</name>
    <dbReference type="NCBI Taxonomy" id="1257118"/>
    <lineage>
        <taxon>Eukaryota</taxon>
        <taxon>Amoebozoa</taxon>
        <taxon>Discosea</taxon>
        <taxon>Longamoebia</taxon>
        <taxon>Centramoebida</taxon>
        <taxon>Acanthamoebidae</taxon>
        <taxon>Acanthamoeba</taxon>
    </lineage>
</organism>
<dbReference type="FunFam" id="3.30.70.330:FF:000382">
    <property type="entry name" value="G-patch domain-containing protein"/>
    <property type="match status" value="1"/>
</dbReference>
<dbReference type="InterPro" id="IPR000504">
    <property type="entry name" value="RRM_dom"/>
</dbReference>
<dbReference type="InterPro" id="IPR040052">
    <property type="entry name" value="RBM17"/>
</dbReference>
<dbReference type="Proteomes" id="UP000011083">
    <property type="component" value="Unassembled WGS sequence"/>
</dbReference>
<feature type="domain" description="G-patch" evidence="9">
    <location>
        <begin position="177"/>
        <end position="217"/>
    </location>
</feature>
<accession>L8HIC3</accession>
<keyword evidence="2 6" id="KW-0507">mRNA processing</keyword>
<dbReference type="STRING" id="1257118.L8HIC3"/>
<keyword evidence="3 6" id="KW-0694">RNA-binding</keyword>
<dbReference type="OMA" id="HACFYDE"/>
<dbReference type="PIRSF" id="PIRSF031066">
    <property type="entry name" value="Splicing_factor_SPF45"/>
    <property type="match status" value="1"/>
</dbReference>
<dbReference type="SUPFAM" id="SSF54928">
    <property type="entry name" value="RNA-binding domain, RBD"/>
    <property type="match status" value="1"/>
</dbReference>
<dbReference type="InterPro" id="IPR000467">
    <property type="entry name" value="G_patch_dom"/>
</dbReference>
<dbReference type="OrthoDB" id="5411533at2759"/>
<gene>
    <name evidence="10" type="ORF">ACA1_333280</name>
</gene>
<dbReference type="SMART" id="SM00443">
    <property type="entry name" value="G_patch"/>
    <property type="match status" value="1"/>
</dbReference>
<dbReference type="GO" id="GO:0003723">
    <property type="term" value="F:RNA binding"/>
    <property type="evidence" value="ECO:0007669"/>
    <property type="project" value="UniProtKB-UniRule"/>
</dbReference>
<dbReference type="GO" id="GO:0071011">
    <property type="term" value="C:precatalytic spliceosome"/>
    <property type="evidence" value="ECO:0007669"/>
    <property type="project" value="TreeGrafter"/>
</dbReference>
<evidence type="ECO:0000259" key="9">
    <source>
        <dbReference type="PROSITE" id="PS50174"/>
    </source>
</evidence>
<dbReference type="KEGG" id="acan:ACA1_333280"/>
<evidence type="ECO:0000256" key="5">
    <source>
        <dbReference type="ARBA" id="ARBA00023242"/>
    </source>
</evidence>
<evidence type="ECO:0000256" key="3">
    <source>
        <dbReference type="ARBA" id="ARBA00022884"/>
    </source>
</evidence>
<evidence type="ECO:0000313" key="10">
    <source>
        <dbReference type="EMBL" id="ELR24448.1"/>
    </source>
</evidence>
<dbReference type="Pfam" id="PF01585">
    <property type="entry name" value="G-patch"/>
    <property type="match status" value="1"/>
</dbReference>
<evidence type="ECO:0000256" key="2">
    <source>
        <dbReference type="ARBA" id="ARBA00022664"/>
    </source>
</evidence>
<dbReference type="AlphaFoldDB" id="L8HIC3"/>
<evidence type="ECO:0000256" key="4">
    <source>
        <dbReference type="ARBA" id="ARBA00023187"/>
    </source>
</evidence>
<feature type="compositionally biased region" description="Basic and acidic residues" evidence="7">
    <location>
        <begin position="8"/>
        <end position="50"/>
    </location>
</feature>
<name>L8HIC3_ACACF</name>
<dbReference type="GeneID" id="14925471"/>
<dbReference type="InterPro" id="IPR003954">
    <property type="entry name" value="RRM_euk-type"/>
</dbReference>
<dbReference type="VEuPathDB" id="AmoebaDB:ACA1_333280"/>
<comment type="subcellular location">
    <subcellularLocation>
        <location evidence="1">Nucleus</location>
    </subcellularLocation>
</comment>
<keyword evidence="5" id="KW-0539">Nucleus</keyword>
<sequence>MGASSRLGPKDLDEYDPARPNDYEEYVNERQARQQHREMERQQREQEREQQQWGFQPSVPMDEDDFREAPRSSTHHRYSPPSQPSRSTRESSPPPSSAKLDLNVSGEELSAGMQPAASPAQAMMAPSNVHDPYGYDTEETPTRAPQAARVSNHIPPPPSFDSPAPTPTPTRANSGGGLSIAEQMMKKMGWTEGRGLGKEGQGILNPLEHKKLNKGKGPASGVIIDVNSKPGSLLSHRRKVESSKVILLRNMVGPGEVDEDLESETAEECTKYGPVVRCKIYEEKNPMVPSDKSVRIFVQFTTLDSALKAINSLHGRFFAKRQVEAIFFDEERWEHGDLASHPDEY</sequence>
<evidence type="ECO:0000256" key="6">
    <source>
        <dbReference type="PIRNR" id="PIRNR031066"/>
    </source>
</evidence>
<evidence type="ECO:0000313" key="11">
    <source>
        <dbReference type="Proteomes" id="UP000011083"/>
    </source>
</evidence>
<dbReference type="GO" id="GO:0045292">
    <property type="term" value="P:mRNA cis splicing, via spliceosome"/>
    <property type="evidence" value="ECO:0007669"/>
    <property type="project" value="UniProtKB-UniRule"/>
</dbReference>
<feature type="compositionally biased region" description="Low complexity" evidence="7">
    <location>
        <begin position="110"/>
        <end position="127"/>
    </location>
</feature>
<keyword evidence="11" id="KW-1185">Reference proteome</keyword>
<dbReference type="PANTHER" id="PTHR13288">
    <property type="entry name" value="SPLICING FACTOR 45 SPF45"/>
    <property type="match status" value="1"/>
</dbReference>
<dbReference type="InterPro" id="IPR034653">
    <property type="entry name" value="SPF45_RRM"/>
</dbReference>
<dbReference type="PANTHER" id="PTHR13288:SF8">
    <property type="entry name" value="SPLICING FACTOR 45"/>
    <property type="match status" value="1"/>
</dbReference>
<dbReference type="PROSITE" id="PS50102">
    <property type="entry name" value="RRM"/>
    <property type="match status" value="1"/>
</dbReference>
<evidence type="ECO:0000259" key="8">
    <source>
        <dbReference type="PROSITE" id="PS50102"/>
    </source>
</evidence>
<protein>
    <submittedName>
        <fullName evidence="10">Gpatch domain containing protein</fullName>
    </submittedName>
</protein>
<proteinExistence type="predicted"/>
<reference evidence="10 11" key="1">
    <citation type="journal article" date="2013" name="Genome Biol.">
        <title>Genome of Acanthamoeba castellanii highlights extensive lateral gene transfer and early evolution of tyrosine kinase signaling.</title>
        <authorList>
            <person name="Clarke M."/>
            <person name="Lohan A.J."/>
            <person name="Liu B."/>
            <person name="Lagkouvardos I."/>
            <person name="Roy S."/>
            <person name="Zafar N."/>
            <person name="Bertelli C."/>
            <person name="Schilde C."/>
            <person name="Kianianmomeni A."/>
            <person name="Burglin T.R."/>
            <person name="Frech C."/>
            <person name="Turcotte B."/>
            <person name="Kopec K.O."/>
            <person name="Synnott J.M."/>
            <person name="Choo C."/>
            <person name="Paponov I."/>
            <person name="Finkler A."/>
            <person name="Soon Heng Tan C."/>
            <person name="Hutchins A.P."/>
            <person name="Weinmeier T."/>
            <person name="Rattei T."/>
            <person name="Chu J.S."/>
            <person name="Gimenez G."/>
            <person name="Irimia M."/>
            <person name="Rigden D.J."/>
            <person name="Fitzpatrick D.A."/>
            <person name="Lorenzo-Morales J."/>
            <person name="Bateman A."/>
            <person name="Chiu C.H."/>
            <person name="Tang P."/>
            <person name="Hegemann P."/>
            <person name="Fromm H."/>
            <person name="Raoult D."/>
            <person name="Greub G."/>
            <person name="Miranda-Saavedra D."/>
            <person name="Chen N."/>
            <person name="Nash P."/>
            <person name="Ginger M.L."/>
            <person name="Horn M."/>
            <person name="Schaap P."/>
            <person name="Caler L."/>
            <person name="Loftus B."/>
        </authorList>
    </citation>
    <scope>NUCLEOTIDE SEQUENCE [LARGE SCALE GENOMIC DNA]</scope>
    <source>
        <strain evidence="10 11">Neff</strain>
    </source>
</reference>
<dbReference type="CDD" id="cd12647">
    <property type="entry name" value="RRM_UHM_SPF45"/>
    <property type="match status" value="1"/>
</dbReference>
<dbReference type="Gene3D" id="3.30.70.330">
    <property type="match status" value="1"/>
</dbReference>
<dbReference type="Pfam" id="PF00076">
    <property type="entry name" value="RRM_1"/>
    <property type="match status" value="1"/>
</dbReference>
<keyword evidence="4 6" id="KW-0508">mRNA splicing</keyword>
<dbReference type="SMART" id="SM00361">
    <property type="entry name" value="RRM_1"/>
    <property type="match status" value="1"/>
</dbReference>
<dbReference type="PROSITE" id="PS50174">
    <property type="entry name" value="G_PATCH"/>
    <property type="match status" value="1"/>
</dbReference>
<dbReference type="RefSeq" id="XP_004355022.1">
    <property type="nucleotide sequence ID" value="XM_004354970.1"/>
</dbReference>
<feature type="compositionally biased region" description="Pro residues" evidence="7">
    <location>
        <begin position="154"/>
        <end position="168"/>
    </location>
</feature>
<evidence type="ECO:0000256" key="1">
    <source>
        <dbReference type="ARBA" id="ARBA00004123"/>
    </source>
</evidence>
<dbReference type="InterPro" id="IPR012677">
    <property type="entry name" value="Nucleotide-bd_a/b_plait_sf"/>
</dbReference>
<feature type="region of interest" description="Disordered" evidence="7">
    <location>
        <begin position="1"/>
        <end position="177"/>
    </location>
</feature>
<dbReference type="EMBL" id="KB007819">
    <property type="protein sequence ID" value="ELR24448.1"/>
    <property type="molecule type" value="Genomic_DNA"/>
</dbReference>
<evidence type="ECO:0000256" key="7">
    <source>
        <dbReference type="SAM" id="MobiDB-lite"/>
    </source>
</evidence>
<dbReference type="InterPro" id="IPR035979">
    <property type="entry name" value="RBD_domain_sf"/>
</dbReference>
<feature type="domain" description="RRM" evidence="8">
    <location>
        <begin position="244"/>
        <end position="330"/>
    </location>
</feature>